<protein>
    <submittedName>
        <fullName evidence="2">Uncharacterized protein</fullName>
    </submittedName>
</protein>
<organism evidence="2 3">
    <name type="scientific">Symbiodinium pilosum</name>
    <name type="common">Dinoflagellate</name>
    <dbReference type="NCBI Taxonomy" id="2952"/>
    <lineage>
        <taxon>Eukaryota</taxon>
        <taxon>Sar</taxon>
        <taxon>Alveolata</taxon>
        <taxon>Dinophyceae</taxon>
        <taxon>Suessiales</taxon>
        <taxon>Symbiodiniaceae</taxon>
        <taxon>Symbiodinium</taxon>
    </lineage>
</organism>
<gene>
    <name evidence="2" type="ORF">SPIL2461_LOCUS11568</name>
</gene>
<feature type="compositionally biased region" description="Basic and acidic residues" evidence="1">
    <location>
        <begin position="21"/>
        <end position="30"/>
    </location>
</feature>
<evidence type="ECO:0000313" key="2">
    <source>
        <dbReference type="EMBL" id="CAE7462493.1"/>
    </source>
</evidence>
<evidence type="ECO:0000256" key="1">
    <source>
        <dbReference type="SAM" id="MobiDB-lite"/>
    </source>
</evidence>
<feature type="region of interest" description="Disordered" evidence="1">
    <location>
        <begin position="1"/>
        <end position="75"/>
    </location>
</feature>
<comment type="caution">
    <text evidence="2">The sequence shown here is derived from an EMBL/GenBank/DDBJ whole genome shotgun (WGS) entry which is preliminary data.</text>
</comment>
<sequence length="75" mass="8097">MRSNQSIRAAGSTLVKSSRPGRPEAARADEEVAQTGGSPTTLESLEQEAEMSQRPSKMLLYGAFTGQRTKEVDRG</sequence>
<evidence type="ECO:0000313" key="3">
    <source>
        <dbReference type="Proteomes" id="UP000649617"/>
    </source>
</evidence>
<dbReference type="EMBL" id="CAJNIZ010022558">
    <property type="protein sequence ID" value="CAE7462493.1"/>
    <property type="molecule type" value="Genomic_DNA"/>
</dbReference>
<dbReference type="AlphaFoldDB" id="A0A812S2H6"/>
<name>A0A812S2H6_SYMPI</name>
<dbReference type="OrthoDB" id="408827at2759"/>
<accession>A0A812S2H6</accession>
<keyword evidence="3" id="KW-1185">Reference proteome</keyword>
<dbReference type="Proteomes" id="UP000649617">
    <property type="component" value="Unassembled WGS sequence"/>
</dbReference>
<feature type="compositionally biased region" description="Polar residues" evidence="1">
    <location>
        <begin position="35"/>
        <end position="44"/>
    </location>
</feature>
<reference evidence="2" key="1">
    <citation type="submission" date="2021-02" db="EMBL/GenBank/DDBJ databases">
        <authorList>
            <person name="Dougan E. K."/>
            <person name="Rhodes N."/>
            <person name="Thang M."/>
            <person name="Chan C."/>
        </authorList>
    </citation>
    <scope>NUCLEOTIDE SEQUENCE</scope>
</reference>
<proteinExistence type="predicted"/>